<evidence type="ECO:0000313" key="2">
    <source>
        <dbReference type="Proteomes" id="UP000324800"/>
    </source>
</evidence>
<feature type="non-terminal residue" evidence="1">
    <location>
        <position position="256"/>
    </location>
</feature>
<name>A0A5J4UP11_9EUKA</name>
<dbReference type="PANTHER" id="PTHR21178:SF8">
    <property type="entry name" value="CILIA- AND FLAGELLA-ASSOCIATED PROTEIN 61"/>
    <property type="match status" value="1"/>
</dbReference>
<dbReference type="InterPro" id="IPR038884">
    <property type="entry name" value="CFAP61"/>
</dbReference>
<dbReference type="EMBL" id="SNRW01014204">
    <property type="protein sequence ID" value="KAA6371730.1"/>
    <property type="molecule type" value="Genomic_DNA"/>
</dbReference>
<sequence>MKEIELQLKQKDIEVLQEIEKQRLKLGQEPFFPYDLIIFEAGLKDQTLKILSQPITENYFHADVVDRAISMNDEADDIRLQRFIYKPTQPGGKKWLEDEDEICAIYGATLRAYSVLHGLLQAGVPGKRLLFIRPPADPDANSLNHERRIDAGEGGIKRKYKDGDDEIPKGASLKGDLAPFTPFDDPDTQIKVEKYLSEAGVRIVDGWNAISAHTELGEIPIGPDDEEYGIDTLMQIRQPKLKKKSWRRKFAKKKKK</sequence>
<accession>A0A5J4UP11</accession>
<comment type="caution">
    <text evidence="1">The sequence shown here is derived from an EMBL/GenBank/DDBJ whole genome shotgun (WGS) entry which is preliminary data.</text>
</comment>
<proteinExistence type="predicted"/>
<reference evidence="1 2" key="1">
    <citation type="submission" date="2019-03" db="EMBL/GenBank/DDBJ databases">
        <title>Single cell metagenomics reveals metabolic interactions within the superorganism composed of flagellate Streblomastix strix and complex community of Bacteroidetes bacteria on its surface.</title>
        <authorList>
            <person name="Treitli S.C."/>
            <person name="Kolisko M."/>
            <person name="Husnik F."/>
            <person name="Keeling P."/>
            <person name="Hampl V."/>
        </authorList>
    </citation>
    <scope>NUCLEOTIDE SEQUENCE [LARGE SCALE GENOMIC DNA]</scope>
    <source>
        <strain evidence="1">ST1C</strain>
    </source>
</reference>
<protein>
    <submittedName>
        <fullName evidence="1">Uncharacterized protein</fullName>
    </submittedName>
</protein>
<dbReference type="PANTHER" id="PTHR21178">
    <property type="entry name" value="CILIA- AND FLAGELLA-ASSOCIATED PROTEIN 61"/>
    <property type="match status" value="1"/>
</dbReference>
<organism evidence="1 2">
    <name type="scientific">Streblomastix strix</name>
    <dbReference type="NCBI Taxonomy" id="222440"/>
    <lineage>
        <taxon>Eukaryota</taxon>
        <taxon>Metamonada</taxon>
        <taxon>Preaxostyla</taxon>
        <taxon>Oxymonadida</taxon>
        <taxon>Streblomastigidae</taxon>
        <taxon>Streblomastix</taxon>
    </lineage>
</organism>
<gene>
    <name evidence="1" type="ORF">EZS28_032745</name>
</gene>
<dbReference type="AlphaFoldDB" id="A0A5J4UP11"/>
<evidence type="ECO:0000313" key="1">
    <source>
        <dbReference type="EMBL" id="KAA6371730.1"/>
    </source>
</evidence>
<dbReference type="Proteomes" id="UP000324800">
    <property type="component" value="Unassembled WGS sequence"/>
</dbReference>